<reference evidence="2" key="2">
    <citation type="journal article" date="2008" name="Nucleic Acids Res.">
        <title>The rice annotation project database (RAP-DB): 2008 update.</title>
        <authorList>
            <consortium name="The rice annotation project (RAP)"/>
        </authorList>
    </citation>
    <scope>GENOME REANNOTATION</scope>
    <source>
        <strain evidence="2">cv. Nipponbare</strain>
    </source>
</reference>
<name>Q5Z6L9_ORYSJ</name>
<organism evidence="1 2">
    <name type="scientific">Oryza sativa subsp. japonica</name>
    <name type="common">Rice</name>
    <dbReference type="NCBI Taxonomy" id="39947"/>
    <lineage>
        <taxon>Eukaryota</taxon>
        <taxon>Viridiplantae</taxon>
        <taxon>Streptophyta</taxon>
        <taxon>Embryophyta</taxon>
        <taxon>Tracheophyta</taxon>
        <taxon>Spermatophyta</taxon>
        <taxon>Magnoliopsida</taxon>
        <taxon>Liliopsida</taxon>
        <taxon>Poales</taxon>
        <taxon>Poaceae</taxon>
        <taxon>BOP clade</taxon>
        <taxon>Oryzoideae</taxon>
        <taxon>Oryzeae</taxon>
        <taxon>Oryzinae</taxon>
        <taxon>Oryza</taxon>
        <taxon>Oryza sativa</taxon>
    </lineage>
</organism>
<reference evidence="2" key="1">
    <citation type="journal article" date="2005" name="Nature">
        <title>The map-based sequence of the rice genome.</title>
        <authorList>
            <consortium name="International rice genome sequencing project (IRGSP)"/>
            <person name="Matsumoto T."/>
            <person name="Wu J."/>
            <person name="Kanamori H."/>
            <person name="Katayose Y."/>
            <person name="Fujisawa M."/>
            <person name="Namiki N."/>
            <person name="Mizuno H."/>
            <person name="Yamamoto K."/>
            <person name="Antonio B.A."/>
            <person name="Baba T."/>
            <person name="Sakata K."/>
            <person name="Nagamura Y."/>
            <person name="Aoki H."/>
            <person name="Arikawa K."/>
            <person name="Arita K."/>
            <person name="Bito T."/>
            <person name="Chiden Y."/>
            <person name="Fujitsuka N."/>
            <person name="Fukunaka R."/>
            <person name="Hamada M."/>
            <person name="Harada C."/>
            <person name="Hayashi A."/>
            <person name="Hijishita S."/>
            <person name="Honda M."/>
            <person name="Hosokawa S."/>
            <person name="Ichikawa Y."/>
            <person name="Idonuma A."/>
            <person name="Iijima M."/>
            <person name="Ikeda M."/>
            <person name="Ikeno M."/>
            <person name="Ito K."/>
            <person name="Ito S."/>
            <person name="Ito T."/>
            <person name="Ito Y."/>
            <person name="Ito Y."/>
            <person name="Iwabuchi A."/>
            <person name="Kamiya K."/>
            <person name="Karasawa W."/>
            <person name="Kurita K."/>
            <person name="Katagiri S."/>
            <person name="Kikuta A."/>
            <person name="Kobayashi H."/>
            <person name="Kobayashi N."/>
            <person name="Machita K."/>
            <person name="Maehara T."/>
            <person name="Masukawa M."/>
            <person name="Mizubayashi T."/>
            <person name="Mukai Y."/>
            <person name="Nagasaki H."/>
            <person name="Nagata Y."/>
            <person name="Naito S."/>
            <person name="Nakashima M."/>
            <person name="Nakama Y."/>
            <person name="Nakamichi Y."/>
            <person name="Nakamura M."/>
            <person name="Meguro A."/>
            <person name="Negishi M."/>
            <person name="Ohta I."/>
            <person name="Ohta T."/>
            <person name="Okamoto M."/>
            <person name="Ono N."/>
            <person name="Saji S."/>
            <person name="Sakaguchi M."/>
            <person name="Sakai K."/>
            <person name="Shibata M."/>
            <person name="Shimokawa T."/>
            <person name="Song J."/>
            <person name="Takazaki Y."/>
            <person name="Terasawa K."/>
            <person name="Tsugane M."/>
            <person name="Tsuji K."/>
            <person name="Ueda S."/>
            <person name="Waki K."/>
            <person name="Yamagata H."/>
            <person name="Yamamoto M."/>
            <person name="Yamamoto S."/>
            <person name="Yamane H."/>
            <person name="Yoshiki S."/>
            <person name="Yoshihara R."/>
            <person name="Yukawa K."/>
            <person name="Zhong H."/>
            <person name="Yano M."/>
            <person name="Yuan Q."/>
            <person name="Ouyang S."/>
            <person name="Liu J."/>
            <person name="Jones K.M."/>
            <person name="Gansberger K."/>
            <person name="Moffat K."/>
            <person name="Hill J."/>
            <person name="Bera J."/>
            <person name="Fadrosh D."/>
            <person name="Jin S."/>
            <person name="Johri S."/>
            <person name="Kim M."/>
            <person name="Overton L."/>
            <person name="Reardon M."/>
            <person name="Tsitrin T."/>
            <person name="Vuong H."/>
            <person name="Weaver B."/>
            <person name="Ciecko A."/>
            <person name="Tallon L."/>
            <person name="Jackson J."/>
            <person name="Pai G."/>
            <person name="Aken S.V."/>
            <person name="Utterback T."/>
            <person name="Reidmuller S."/>
            <person name="Feldblyum T."/>
            <person name="Hsiao J."/>
            <person name="Zismann V."/>
            <person name="Iobst S."/>
            <person name="de Vazeille A.R."/>
            <person name="Buell C.R."/>
            <person name="Ying K."/>
            <person name="Li Y."/>
            <person name="Lu T."/>
            <person name="Huang Y."/>
            <person name="Zhao Q."/>
            <person name="Feng Q."/>
            <person name="Zhang L."/>
            <person name="Zhu J."/>
            <person name="Weng Q."/>
            <person name="Mu J."/>
            <person name="Lu Y."/>
            <person name="Fan D."/>
            <person name="Liu Y."/>
            <person name="Guan J."/>
            <person name="Zhang Y."/>
            <person name="Yu S."/>
            <person name="Liu X."/>
            <person name="Zhang Y."/>
            <person name="Hong G."/>
            <person name="Han B."/>
            <person name="Choisne N."/>
            <person name="Demange N."/>
            <person name="Orjeda G."/>
            <person name="Samain S."/>
            <person name="Cattolico L."/>
            <person name="Pelletier E."/>
            <person name="Couloux A."/>
            <person name="Segurens B."/>
            <person name="Wincker P."/>
            <person name="D'Hont A."/>
            <person name="Scarpelli C."/>
            <person name="Weissenbach J."/>
            <person name="Salanoubat M."/>
            <person name="Quetier F."/>
            <person name="Yu Y."/>
            <person name="Kim H.R."/>
            <person name="Rambo T."/>
            <person name="Currie J."/>
            <person name="Collura K."/>
            <person name="Luo M."/>
            <person name="Yang T."/>
            <person name="Ammiraju J.S.S."/>
            <person name="Engler F."/>
            <person name="Soderlund C."/>
            <person name="Wing R.A."/>
            <person name="Palmer L.E."/>
            <person name="de la Bastide M."/>
            <person name="Spiegel L."/>
            <person name="Nascimento L."/>
            <person name="Zutavern T."/>
            <person name="O'Shaughnessy A."/>
            <person name="Dike S."/>
            <person name="Dedhia N."/>
            <person name="Preston R."/>
            <person name="Balija V."/>
            <person name="McCombie W.R."/>
            <person name="Chow T."/>
            <person name="Chen H."/>
            <person name="Chung M."/>
            <person name="Chen C."/>
            <person name="Shaw J."/>
            <person name="Wu H."/>
            <person name="Hsiao K."/>
            <person name="Chao Y."/>
            <person name="Chu M."/>
            <person name="Cheng C."/>
            <person name="Hour A."/>
            <person name="Lee P."/>
            <person name="Lin S."/>
            <person name="Lin Y."/>
            <person name="Liou J."/>
            <person name="Liu S."/>
            <person name="Hsing Y."/>
            <person name="Raghuvanshi S."/>
            <person name="Mohanty A."/>
            <person name="Bharti A.K."/>
            <person name="Gaur A."/>
            <person name="Gupta V."/>
            <person name="Kumar D."/>
            <person name="Ravi V."/>
            <person name="Vij S."/>
            <person name="Kapur A."/>
            <person name="Khurana P."/>
            <person name="Khurana P."/>
            <person name="Khurana J.P."/>
            <person name="Tyagi A.K."/>
            <person name="Gaikwad K."/>
            <person name="Singh A."/>
            <person name="Dalal V."/>
            <person name="Srivastava S."/>
            <person name="Dixit A."/>
            <person name="Pal A.K."/>
            <person name="Ghazi I.A."/>
            <person name="Yadav M."/>
            <person name="Pandit A."/>
            <person name="Bhargava A."/>
            <person name="Sureshbabu K."/>
            <person name="Batra K."/>
            <person name="Sharma T.R."/>
            <person name="Mohapatra T."/>
            <person name="Singh N.K."/>
            <person name="Messing J."/>
            <person name="Nelson A.B."/>
            <person name="Fuks G."/>
            <person name="Kavchok S."/>
            <person name="Keizer G."/>
            <person name="Linton E."/>
            <person name="Llaca V."/>
            <person name="Song R."/>
            <person name="Tanyolac B."/>
            <person name="Young S."/>
            <person name="Ho-Il K."/>
            <person name="Hahn J.H."/>
            <person name="Sangsakoo G."/>
            <person name="Vanavichit A."/>
            <person name="de Mattos Luiz.A.T."/>
            <person name="Zimmer P.D."/>
            <person name="Malone G."/>
            <person name="Dellagostin O."/>
            <person name="de Oliveira A.C."/>
            <person name="Bevan M."/>
            <person name="Bancroft I."/>
            <person name="Minx P."/>
            <person name="Cordum H."/>
            <person name="Wilson R."/>
            <person name="Cheng Z."/>
            <person name="Jin W."/>
            <person name="Jiang J."/>
            <person name="Leong S.A."/>
            <person name="Iwama H."/>
            <person name="Gojobori T."/>
            <person name="Itoh T."/>
            <person name="Niimura Y."/>
            <person name="Fujii Y."/>
            <person name="Habara T."/>
            <person name="Sakai H."/>
            <person name="Sato Y."/>
            <person name="Wilson G."/>
            <person name="Kumar K."/>
            <person name="McCouch S."/>
            <person name="Juretic N."/>
            <person name="Hoen D."/>
            <person name="Wright S."/>
            <person name="Bruskiewich R."/>
            <person name="Bureau T."/>
            <person name="Miyao A."/>
            <person name="Hirochika H."/>
            <person name="Nishikawa T."/>
            <person name="Kadowaki K."/>
            <person name="Sugiura M."/>
            <person name="Burr B."/>
            <person name="Sasaki T."/>
        </authorList>
    </citation>
    <scope>NUCLEOTIDE SEQUENCE [LARGE SCALE GENOMIC DNA]</scope>
    <source>
        <strain evidence="2">cv. Nipponbare</strain>
    </source>
</reference>
<dbReference type="Proteomes" id="UP000000763">
    <property type="component" value="Chromosome 6"/>
</dbReference>
<sequence>MQQVVGGGAGARCVRATTAPRELAACTTELQLRCSIHPPMVTRCKDWDGRQKHAKVIARFSELSSAVVQRGGATPLLADFGSGEFGGVVAWRGGAIPPPLRSPPNASPLGPPSVSLPLLGGWWEKAKG</sequence>
<evidence type="ECO:0000313" key="1">
    <source>
        <dbReference type="EMBL" id="BAD54400.1"/>
    </source>
</evidence>
<dbReference type="EMBL" id="AP005387">
    <property type="protein sequence ID" value="BAD54400.1"/>
    <property type="molecule type" value="Genomic_DNA"/>
</dbReference>
<protein>
    <submittedName>
        <fullName evidence="1">Uncharacterized protein</fullName>
    </submittedName>
</protein>
<dbReference type="AlphaFoldDB" id="Q5Z6L9"/>
<accession>Q5Z6L9</accession>
<evidence type="ECO:0000313" key="2">
    <source>
        <dbReference type="Proteomes" id="UP000000763"/>
    </source>
</evidence>
<proteinExistence type="predicted"/>
<gene>
    <name evidence="1" type="primary">OSJNBa0084K06.12</name>
</gene>